<dbReference type="GO" id="GO:0006513">
    <property type="term" value="P:protein monoubiquitination"/>
    <property type="evidence" value="ECO:0007669"/>
    <property type="project" value="TreeGrafter"/>
</dbReference>
<comment type="catalytic activity">
    <reaction evidence="1">
        <text>S-ubiquitinyl-[E2 ubiquitin-conjugating enzyme]-L-cysteine + [acceptor protein]-L-lysine = [E2 ubiquitin-conjugating enzyme]-L-cysteine + N(6)-ubiquitinyl-[acceptor protein]-L-lysine.</text>
        <dbReference type="EC" id="2.3.2.27"/>
    </reaction>
</comment>
<dbReference type="Proteomes" id="UP000030745">
    <property type="component" value="Unassembled WGS sequence"/>
</dbReference>
<organism evidence="11 12">
    <name type="scientific">Saprolegnia parasitica (strain CBS 223.65)</name>
    <dbReference type="NCBI Taxonomy" id="695850"/>
    <lineage>
        <taxon>Eukaryota</taxon>
        <taxon>Sar</taxon>
        <taxon>Stramenopiles</taxon>
        <taxon>Oomycota</taxon>
        <taxon>Saprolegniomycetes</taxon>
        <taxon>Saprolegniales</taxon>
        <taxon>Saprolegniaceae</taxon>
        <taxon>Saprolegnia</taxon>
    </lineage>
</organism>
<keyword evidence="5 9" id="KW-0863">Zinc-finger</keyword>
<dbReference type="GO" id="GO:0000209">
    <property type="term" value="P:protein polyubiquitination"/>
    <property type="evidence" value="ECO:0007669"/>
    <property type="project" value="TreeGrafter"/>
</dbReference>
<dbReference type="GeneID" id="24142660"/>
<dbReference type="KEGG" id="spar:SPRG_22277"/>
<dbReference type="GO" id="GO:0061630">
    <property type="term" value="F:ubiquitin protein ligase activity"/>
    <property type="evidence" value="ECO:0007669"/>
    <property type="project" value="UniProtKB-EC"/>
</dbReference>
<evidence type="ECO:0000256" key="2">
    <source>
        <dbReference type="ARBA" id="ARBA00012483"/>
    </source>
</evidence>
<dbReference type="OrthoDB" id="65454at2759"/>
<reference evidence="11 12" key="1">
    <citation type="journal article" date="2013" name="PLoS Genet.">
        <title>Distinctive expansion of potential virulence genes in the genome of the oomycete fish pathogen Saprolegnia parasitica.</title>
        <authorList>
            <person name="Jiang R.H."/>
            <person name="de Bruijn I."/>
            <person name="Haas B.J."/>
            <person name="Belmonte R."/>
            <person name="Lobach L."/>
            <person name="Christie J."/>
            <person name="van den Ackerveken G."/>
            <person name="Bottin A."/>
            <person name="Bulone V."/>
            <person name="Diaz-Moreno S.M."/>
            <person name="Dumas B."/>
            <person name="Fan L."/>
            <person name="Gaulin E."/>
            <person name="Govers F."/>
            <person name="Grenville-Briggs L.J."/>
            <person name="Horner N.R."/>
            <person name="Levin J.Z."/>
            <person name="Mammella M."/>
            <person name="Meijer H.J."/>
            <person name="Morris P."/>
            <person name="Nusbaum C."/>
            <person name="Oome S."/>
            <person name="Phillips A.J."/>
            <person name="van Rooyen D."/>
            <person name="Rzeszutek E."/>
            <person name="Saraiva M."/>
            <person name="Secombes C.J."/>
            <person name="Seidl M.F."/>
            <person name="Snel B."/>
            <person name="Stassen J.H."/>
            <person name="Sykes S."/>
            <person name="Tripathy S."/>
            <person name="van den Berg H."/>
            <person name="Vega-Arreguin J.C."/>
            <person name="Wawra S."/>
            <person name="Young S.K."/>
            <person name="Zeng Q."/>
            <person name="Dieguez-Uribeondo J."/>
            <person name="Russ C."/>
            <person name="Tyler B.M."/>
            <person name="van West P."/>
        </authorList>
    </citation>
    <scope>NUCLEOTIDE SEQUENCE [LARGE SCALE GENOMIC DNA]</scope>
    <source>
        <strain evidence="11 12">CBS 223.65</strain>
    </source>
</reference>
<dbReference type="RefSeq" id="XP_012205509.1">
    <property type="nucleotide sequence ID" value="XM_012350119.1"/>
</dbReference>
<evidence type="ECO:0000256" key="1">
    <source>
        <dbReference type="ARBA" id="ARBA00000900"/>
    </source>
</evidence>
<evidence type="ECO:0000256" key="3">
    <source>
        <dbReference type="ARBA" id="ARBA00022679"/>
    </source>
</evidence>
<dbReference type="Pfam" id="PF00097">
    <property type="entry name" value="zf-C3HC4"/>
    <property type="match status" value="1"/>
</dbReference>
<evidence type="ECO:0000256" key="4">
    <source>
        <dbReference type="ARBA" id="ARBA00022723"/>
    </source>
</evidence>
<dbReference type="PANTHER" id="PTHR46077:SF1">
    <property type="entry name" value="TOP1 BINDING ARGININE_SERINE RICH PROTEIN, E3 UBIQUITIN LIGASE"/>
    <property type="match status" value="1"/>
</dbReference>
<dbReference type="AlphaFoldDB" id="A0A067C3U3"/>
<sequence length="516" mass="58883">MATEEASDWAEARDEGFFAVENAEHAPADATSDVASIDSVDSSSDASVLHGACPVCLKPLVDGVLVAACLHEFCRACILQWADHLRDRGAPVRCPICRTPFAQLYTNVASADDYDVEDLATTAPSPRSLARRQRALVYRRASVSVADARRRQWPVIYKTNDQAMSWIRRELGVVLGATTDTSLLQQIIASQLVEIRMDDASRKRKHSQHGYVRLVDALHGFLDDDAATFVVELSRRMSMWPAWGRRATVALASTLVITSLAIHAALTLAAAPSSIPSVEVSRRRFSVAARTLQRAWRRYRDRSMIRLDSLRPSDYRVPKKPRVKRKAKATRHLTKKEVAFKRELELWVTQVLRQLHPRTSTIPLAFVPEYHDHGLRQLRLRLRSPLHLFNVAKARLDCAARLIQGAVRCRFAYLLLAAKRRYLDGLVFSMHVRCLGHELRAALVVQATWRYHQSVQFWRHYLCLYRIRLLLMADAHRRLRHMLYELPFAESEHPKLLARWVPRPNRRRPSLVAITA</sequence>
<keyword evidence="12" id="KW-1185">Reference proteome</keyword>
<keyword evidence="7" id="KW-0805">Transcription regulation</keyword>
<evidence type="ECO:0000313" key="12">
    <source>
        <dbReference type="Proteomes" id="UP000030745"/>
    </source>
</evidence>
<evidence type="ECO:0000256" key="6">
    <source>
        <dbReference type="ARBA" id="ARBA00022833"/>
    </source>
</evidence>
<keyword evidence="6" id="KW-0862">Zinc</keyword>
<feature type="domain" description="RING-type" evidence="10">
    <location>
        <begin position="53"/>
        <end position="98"/>
    </location>
</feature>
<keyword evidence="4" id="KW-0479">Metal-binding</keyword>
<dbReference type="VEuPathDB" id="FungiDB:SPRG_22277"/>
<evidence type="ECO:0000256" key="9">
    <source>
        <dbReference type="PROSITE-ProRule" id="PRU00175"/>
    </source>
</evidence>
<name>A0A067C3U3_SAPPC</name>
<evidence type="ECO:0000256" key="5">
    <source>
        <dbReference type="ARBA" id="ARBA00022771"/>
    </source>
</evidence>
<dbReference type="SMART" id="SM00184">
    <property type="entry name" value="RING"/>
    <property type="match status" value="1"/>
</dbReference>
<dbReference type="InterPro" id="IPR001841">
    <property type="entry name" value="Znf_RING"/>
</dbReference>
<keyword evidence="3" id="KW-0808">Transferase</keyword>
<proteinExistence type="predicted"/>
<accession>A0A067C3U3</accession>
<dbReference type="PANTHER" id="PTHR46077">
    <property type="entry name" value="E3 UBIQUITIN-PROTEIN LIGASE TOPORS"/>
    <property type="match status" value="1"/>
</dbReference>
<evidence type="ECO:0000256" key="8">
    <source>
        <dbReference type="ARBA" id="ARBA00023163"/>
    </source>
</evidence>
<evidence type="ECO:0000313" key="11">
    <source>
        <dbReference type="EMBL" id="KDO23805.1"/>
    </source>
</evidence>
<evidence type="ECO:0000256" key="7">
    <source>
        <dbReference type="ARBA" id="ARBA00023015"/>
    </source>
</evidence>
<protein>
    <recommendedName>
        <fullName evidence="2">RING-type E3 ubiquitin transferase</fullName>
        <ecNumber evidence="2">2.3.2.27</ecNumber>
    </recommendedName>
</protein>
<keyword evidence="8" id="KW-0804">Transcription</keyword>
<dbReference type="Gene3D" id="3.30.40.10">
    <property type="entry name" value="Zinc/RING finger domain, C3HC4 (zinc finger)"/>
    <property type="match status" value="1"/>
</dbReference>
<dbReference type="InterPro" id="IPR018957">
    <property type="entry name" value="Znf_C3HC4_RING-type"/>
</dbReference>
<gene>
    <name evidence="11" type="ORF">SPRG_22277</name>
</gene>
<dbReference type="PROSITE" id="PS50089">
    <property type="entry name" value="ZF_RING_2"/>
    <property type="match status" value="1"/>
</dbReference>
<dbReference type="GO" id="GO:0008270">
    <property type="term" value="F:zinc ion binding"/>
    <property type="evidence" value="ECO:0007669"/>
    <property type="project" value="UniProtKB-KW"/>
</dbReference>
<dbReference type="EC" id="2.3.2.27" evidence="2"/>
<dbReference type="InterPro" id="IPR017907">
    <property type="entry name" value="Znf_RING_CS"/>
</dbReference>
<dbReference type="PROSITE" id="PS00518">
    <property type="entry name" value="ZF_RING_1"/>
    <property type="match status" value="1"/>
</dbReference>
<evidence type="ECO:0000259" key="10">
    <source>
        <dbReference type="PROSITE" id="PS50089"/>
    </source>
</evidence>
<dbReference type="EMBL" id="KK583249">
    <property type="protein sequence ID" value="KDO23805.1"/>
    <property type="molecule type" value="Genomic_DNA"/>
</dbReference>
<dbReference type="SUPFAM" id="SSF57850">
    <property type="entry name" value="RING/U-box"/>
    <property type="match status" value="1"/>
</dbReference>
<dbReference type="STRING" id="695850.A0A067C3U3"/>
<dbReference type="InterPro" id="IPR013083">
    <property type="entry name" value="Znf_RING/FYVE/PHD"/>
</dbReference>